<dbReference type="Pfam" id="PF05986">
    <property type="entry name" value="ADAMTS_spacer1"/>
    <property type="match status" value="1"/>
</dbReference>
<dbReference type="InterPro" id="IPR018933">
    <property type="entry name" value="Netrin_module_non-TIMP"/>
</dbReference>
<dbReference type="AlphaFoldDB" id="A0A401STV7"/>
<gene>
    <name evidence="5" type="ORF">chiPu_0012301</name>
</gene>
<dbReference type="OrthoDB" id="5984913at2759"/>
<comment type="subcellular location">
    <subcellularLocation>
        <location evidence="1">Secreted</location>
    </subcellularLocation>
</comment>
<dbReference type="PANTHER" id="PTHR13723">
    <property type="entry name" value="ADAMTS A DISINTEGRIN AND METALLOPROTEASE WITH THROMBOSPONDIN MOTIFS PROTEASE"/>
    <property type="match status" value="1"/>
</dbReference>
<evidence type="ECO:0000256" key="2">
    <source>
        <dbReference type="ARBA" id="ARBA00022525"/>
    </source>
</evidence>
<evidence type="ECO:0000256" key="3">
    <source>
        <dbReference type="ARBA" id="ARBA00023157"/>
    </source>
</evidence>
<dbReference type="PROSITE" id="PS50189">
    <property type="entry name" value="NTR"/>
    <property type="match status" value="1"/>
</dbReference>
<evidence type="ECO:0000313" key="5">
    <source>
        <dbReference type="EMBL" id="GCC33830.1"/>
    </source>
</evidence>
<protein>
    <recommendedName>
        <fullName evidence="4">NTR domain-containing protein</fullName>
    </recommendedName>
</protein>
<evidence type="ECO:0000259" key="4">
    <source>
        <dbReference type="PROSITE" id="PS50189"/>
    </source>
</evidence>
<dbReference type="Proteomes" id="UP000287033">
    <property type="component" value="Unassembled WGS sequence"/>
</dbReference>
<dbReference type="GO" id="GO:0005576">
    <property type="term" value="C:extracellular region"/>
    <property type="evidence" value="ECO:0007669"/>
    <property type="project" value="UniProtKB-SubCell"/>
</dbReference>
<reference evidence="5 6" key="1">
    <citation type="journal article" date="2018" name="Nat. Ecol. Evol.">
        <title>Shark genomes provide insights into elasmobranch evolution and the origin of vertebrates.</title>
        <authorList>
            <person name="Hara Y"/>
            <person name="Yamaguchi K"/>
            <person name="Onimaru K"/>
            <person name="Kadota M"/>
            <person name="Koyanagi M"/>
            <person name="Keeley SD"/>
            <person name="Tatsumi K"/>
            <person name="Tanaka K"/>
            <person name="Motone F"/>
            <person name="Kageyama Y"/>
            <person name="Nozu R"/>
            <person name="Adachi N"/>
            <person name="Nishimura O"/>
            <person name="Nakagawa R"/>
            <person name="Tanegashima C"/>
            <person name="Kiyatake I"/>
            <person name="Matsumoto R"/>
            <person name="Murakumo K"/>
            <person name="Nishida K"/>
            <person name="Terakita A"/>
            <person name="Kuratani S"/>
            <person name="Sato K"/>
            <person name="Hyodo S Kuraku.S."/>
        </authorList>
    </citation>
    <scope>NUCLEOTIDE SEQUENCE [LARGE SCALE GENOMIC DNA]</scope>
</reference>
<dbReference type="InterPro" id="IPR050439">
    <property type="entry name" value="ADAMTS_ADAMTS-like"/>
</dbReference>
<dbReference type="GO" id="GO:0030198">
    <property type="term" value="P:extracellular matrix organization"/>
    <property type="evidence" value="ECO:0007669"/>
    <property type="project" value="TreeGrafter"/>
</dbReference>
<evidence type="ECO:0000313" key="6">
    <source>
        <dbReference type="Proteomes" id="UP000287033"/>
    </source>
</evidence>
<keyword evidence="2" id="KW-0964">Secreted</keyword>
<dbReference type="Gene3D" id="2.40.50.120">
    <property type="match status" value="1"/>
</dbReference>
<dbReference type="EMBL" id="BEZZ01000547">
    <property type="protein sequence ID" value="GCC33830.1"/>
    <property type="molecule type" value="Genomic_DNA"/>
</dbReference>
<feature type="domain" description="NTR" evidence="4">
    <location>
        <begin position="223"/>
        <end position="342"/>
    </location>
</feature>
<organism evidence="5 6">
    <name type="scientific">Chiloscyllium punctatum</name>
    <name type="common">Brownbanded bambooshark</name>
    <name type="synonym">Hemiscyllium punctatum</name>
    <dbReference type="NCBI Taxonomy" id="137246"/>
    <lineage>
        <taxon>Eukaryota</taxon>
        <taxon>Metazoa</taxon>
        <taxon>Chordata</taxon>
        <taxon>Craniata</taxon>
        <taxon>Vertebrata</taxon>
        <taxon>Chondrichthyes</taxon>
        <taxon>Elasmobranchii</taxon>
        <taxon>Galeomorphii</taxon>
        <taxon>Galeoidea</taxon>
        <taxon>Orectolobiformes</taxon>
        <taxon>Hemiscylliidae</taxon>
        <taxon>Chiloscyllium</taxon>
    </lineage>
</organism>
<sequence>MCATEDCPPGTKDFRQLQCAAYNGRQIPQIRGAAFEWVPFFGGSLQYNEVTMIPAGATHIKVTDNSSNYLALQNRNYNSIINGNWAINWPGTYSAAGTKVQYRRSADHRESLEAIGPTKEDLHLMVLSMEQDSGIDYEYWLPNDQYRLYHGDRNVLRGAQRAAVHASRSFLQALPNEPTTVAMATTPLSAQRSPARSRGYTASQRKDWSQRNRLLYPSRPGNCGKCQRVRGRSNRVRQYCERDFALHVKVINKRIVGLETCYDVEVVKAYKKGFAVLRREYLWVPNTCNCPRLIEMKQYVVMAHRHVNYERTLNRVLLQKDSFVRRYRPQEDSLMRGLDEECEKRGYQLTGNTLR</sequence>
<name>A0A401STV7_CHIPU</name>
<dbReference type="Gene3D" id="2.60.120.830">
    <property type="match status" value="1"/>
</dbReference>
<dbReference type="Pfam" id="PF01759">
    <property type="entry name" value="NTR"/>
    <property type="match status" value="1"/>
</dbReference>
<dbReference type="GO" id="GO:0031012">
    <property type="term" value="C:extracellular matrix"/>
    <property type="evidence" value="ECO:0007669"/>
    <property type="project" value="TreeGrafter"/>
</dbReference>
<dbReference type="InterPro" id="IPR010294">
    <property type="entry name" value="ADAMTS_spacer1"/>
</dbReference>
<comment type="caution">
    <text evidence="5">The sequence shown here is derived from an EMBL/GenBank/DDBJ whole genome shotgun (WGS) entry which is preliminary data.</text>
</comment>
<proteinExistence type="predicted"/>
<dbReference type="PANTHER" id="PTHR13723:SF310">
    <property type="entry name" value="ADAMTS-LIKE 5"/>
    <property type="match status" value="1"/>
</dbReference>
<dbReference type="GO" id="GO:0006508">
    <property type="term" value="P:proteolysis"/>
    <property type="evidence" value="ECO:0007669"/>
    <property type="project" value="TreeGrafter"/>
</dbReference>
<keyword evidence="6" id="KW-1185">Reference proteome</keyword>
<dbReference type="SMART" id="SM00643">
    <property type="entry name" value="C345C"/>
    <property type="match status" value="1"/>
</dbReference>
<dbReference type="OMA" id="NIWDIAR"/>
<keyword evidence="3" id="KW-1015">Disulfide bond</keyword>
<accession>A0A401STV7</accession>
<dbReference type="GO" id="GO:0004222">
    <property type="term" value="F:metalloendopeptidase activity"/>
    <property type="evidence" value="ECO:0007669"/>
    <property type="project" value="TreeGrafter"/>
</dbReference>
<dbReference type="InterPro" id="IPR008993">
    <property type="entry name" value="TIMP-like_OB-fold"/>
</dbReference>
<dbReference type="InterPro" id="IPR001134">
    <property type="entry name" value="Netrin_domain"/>
</dbReference>
<evidence type="ECO:0000256" key="1">
    <source>
        <dbReference type="ARBA" id="ARBA00004613"/>
    </source>
</evidence>
<dbReference type="STRING" id="137246.A0A401STV7"/>
<dbReference type="SUPFAM" id="SSF50242">
    <property type="entry name" value="TIMP-like"/>
    <property type="match status" value="1"/>
</dbReference>